<evidence type="ECO:0000256" key="1">
    <source>
        <dbReference type="PIRNR" id="PIRNR038925"/>
    </source>
</evidence>
<sequence length="377" mass="43097">MHNINIENAVKYHDGKFPPDEIAYQRIIPALANAIEAISRYDQMLKNMHNSEILLAPLRNQEAVISSRMEGTISTMDEILQYEADYPETAGKNEYSLNVRRDIIETVLYQRTLKNTQKAMLDGYPLSKSLLKGMHQQLLSVGRGANKSPGEFKKEQNFLADTIRRSVLFIPISPEKLEEGIDRLFDYIQQNNDHILIKTAVSNLEFEALHPFQDGNGRIGRMLITLMLWHSKLISAPHFYISGYFEQNKNSYIDLMRLVSQTGDWNEWIIFFLNAVEVQAKHNLMIAESIQKLYETMKAIFADTLSSKYAVMAQDFIFTNPIFRNSQFIGRSGIPSTTATRFTKLLVETGVLAVKEEAAGRKSALYAFEPLMNLVRI</sequence>
<comment type="function">
    <text evidence="1">Adenylyltransferase that mediates the addition of adenosine 5'-monophosphate (AMP) to specific residues of target proteins.</text>
</comment>
<gene>
    <name evidence="6" type="ORF">HV559_00860</name>
</gene>
<feature type="binding site" evidence="2">
    <location>
        <begin position="215"/>
        <end position="221"/>
    </location>
    <ligand>
        <name>ATP</name>
        <dbReference type="ChEBI" id="CHEBI:30616"/>
    </ligand>
</feature>
<keyword evidence="7" id="KW-1185">Reference proteome</keyword>
<feature type="binding site" evidence="2">
    <location>
        <position position="70"/>
    </location>
    <ligand>
        <name>ATP</name>
        <dbReference type="ChEBI" id="CHEBI:30616"/>
    </ligand>
</feature>
<dbReference type="GO" id="GO:0000287">
    <property type="term" value="F:magnesium ion binding"/>
    <property type="evidence" value="ECO:0007669"/>
    <property type="project" value="UniProtKB-UniRule"/>
</dbReference>
<dbReference type="AlphaFoldDB" id="A0A7D5DVI0"/>
<evidence type="ECO:0000256" key="4">
    <source>
        <dbReference type="PIRSR" id="PIRSR640198-2"/>
    </source>
</evidence>
<feature type="binding site" evidence="2">
    <location>
        <position position="210"/>
    </location>
    <ligand>
        <name>ATP</name>
        <dbReference type="ChEBI" id="CHEBI:30616"/>
    </ligand>
</feature>
<dbReference type="InterPro" id="IPR003812">
    <property type="entry name" value="Fido"/>
</dbReference>
<keyword evidence="1 2" id="KW-0067">ATP-binding</keyword>
<comment type="catalytic activity">
    <reaction evidence="1">
        <text>L-tyrosyl-[protein] + ATP = O-(5'-adenylyl)-L-tyrosyl-[protein] + diphosphate</text>
        <dbReference type="Rhea" id="RHEA:54288"/>
        <dbReference type="Rhea" id="RHEA-COMP:10136"/>
        <dbReference type="Rhea" id="RHEA-COMP:13846"/>
        <dbReference type="ChEBI" id="CHEBI:30616"/>
        <dbReference type="ChEBI" id="CHEBI:33019"/>
        <dbReference type="ChEBI" id="CHEBI:46858"/>
        <dbReference type="ChEBI" id="CHEBI:83624"/>
        <dbReference type="EC" id="2.7.7.108"/>
    </reaction>
</comment>
<dbReference type="EMBL" id="CP055306">
    <property type="protein sequence ID" value="QLB39547.1"/>
    <property type="molecule type" value="Genomic_DNA"/>
</dbReference>
<keyword evidence="1" id="KW-0808">Transferase</keyword>
<feature type="binding site" evidence="2">
    <location>
        <position position="252"/>
    </location>
    <ligand>
        <name>ATP</name>
        <dbReference type="ChEBI" id="CHEBI:30616"/>
    </ligand>
</feature>
<dbReference type="PANTHER" id="PTHR13504">
    <property type="entry name" value="FIDO DOMAIN-CONTAINING PROTEIN DDB_G0283145"/>
    <property type="match status" value="1"/>
</dbReference>
<accession>A0A7D5DVI0</accession>
<comment type="catalytic activity">
    <reaction evidence="1">
        <text>L-threonyl-[protein] + ATP = 3-O-(5'-adenylyl)-L-threonyl-[protein] + diphosphate</text>
        <dbReference type="Rhea" id="RHEA:54292"/>
        <dbReference type="Rhea" id="RHEA-COMP:11060"/>
        <dbReference type="Rhea" id="RHEA-COMP:13847"/>
        <dbReference type="ChEBI" id="CHEBI:30013"/>
        <dbReference type="ChEBI" id="CHEBI:30616"/>
        <dbReference type="ChEBI" id="CHEBI:33019"/>
        <dbReference type="ChEBI" id="CHEBI:138113"/>
        <dbReference type="EC" id="2.7.7.108"/>
    </reaction>
</comment>
<dbReference type="Pfam" id="PF13784">
    <property type="entry name" value="Fic_N"/>
    <property type="match status" value="1"/>
</dbReference>
<dbReference type="Proteomes" id="UP000509660">
    <property type="component" value="Chromosome"/>
</dbReference>
<name>A0A7D5DVI0_9PAST</name>
<evidence type="ECO:0000313" key="7">
    <source>
        <dbReference type="Proteomes" id="UP000509660"/>
    </source>
</evidence>
<dbReference type="RefSeq" id="WP_176809311.1">
    <property type="nucleotide sequence ID" value="NZ_CP055306.1"/>
</dbReference>
<evidence type="ECO:0000313" key="6">
    <source>
        <dbReference type="EMBL" id="QLB39547.1"/>
    </source>
</evidence>
<dbReference type="GO" id="GO:0070733">
    <property type="term" value="F:AMPylase activity"/>
    <property type="evidence" value="ECO:0007669"/>
    <property type="project" value="UniProtKB-UniRule"/>
</dbReference>
<feature type="domain" description="Fido" evidence="5">
    <location>
        <begin position="126"/>
        <end position="274"/>
    </location>
</feature>
<organism evidence="6 7">
    <name type="scientific">Mannheimia pernigra</name>
    <dbReference type="NCBI Taxonomy" id="111844"/>
    <lineage>
        <taxon>Bacteria</taxon>
        <taxon>Pseudomonadati</taxon>
        <taxon>Pseudomonadota</taxon>
        <taxon>Gammaproteobacteria</taxon>
        <taxon>Pasteurellales</taxon>
        <taxon>Pasteurellaceae</taxon>
        <taxon>Mannheimia</taxon>
    </lineage>
</organism>
<reference evidence="6 7" key="1">
    <citation type="submission" date="2020-06" db="EMBL/GenBank/DDBJ databases">
        <title>Mannheimia pernigra sp. nov. isolated from bovine respiratory tract.</title>
        <authorList>
            <person name="Kuhnert P."/>
            <person name="Akarsu-Egger H."/>
        </authorList>
    </citation>
    <scope>NUCLEOTIDE SEQUENCE [LARGE SCALE GENOMIC DNA]</scope>
    <source>
        <strain evidence="6 7">BNO311</strain>
    </source>
</reference>
<dbReference type="InterPro" id="IPR040198">
    <property type="entry name" value="Fido_containing"/>
</dbReference>
<proteinExistence type="predicted"/>
<feature type="binding site" evidence="4">
    <location>
        <begin position="214"/>
        <end position="221"/>
    </location>
    <ligand>
        <name>ATP</name>
        <dbReference type="ChEBI" id="CHEBI:30616"/>
    </ligand>
</feature>
<evidence type="ECO:0000256" key="3">
    <source>
        <dbReference type="PIRSR" id="PIRSR640198-1"/>
    </source>
</evidence>
<dbReference type="InterPro" id="IPR036597">
    <property type="entry name" value="Fido-like_dom_sf"/>
</dbReference>
<feature type="active site" evidence="3">
    <location>
        <position position="210"/>
    </location>
</feature>
<dbReference type="EC" id="2.7.7.108" evidence="1"/>
<dbReference type="Gene3D" id="1.10.3290.10">
    <property type="entry name" value="Fido-like domain"/>
    <property type="match status" value="1"/>
</dbReference>
<dbReference type="InterPro" id="IPR025758">
    <property type="entry name" value="Fic/DOC_N"/>
</dbReference>
<comment type="subunit">
    <text evidence="1">Homodimer.</text>
</comment>
<evidence type="ECO:0000259" key="5">
    <source>
        <dbReference type="PROSITE" id="PS51459"/>
    </source>
</evidence>
<dbReference type="SUPFAM" id="SSF140931">
    <property type="entry name" value="Fic-like"/>
    <property type="match status" value="1"/>
</dbReference>
<protein>
    <recommendedName>
        <fullName evidence="1">Protein adenylyltransferase</fullName>
        <ecNumber evidence="1">2.7.7.108</ecNumber>
    </recommendedName>
    <alternativeName>
        <fullName evidence="1">AMPylator</fullName>
    </alternativeName>
</protein>
<dbReference type="PANTHER" id="PTHR13504:SF38">
    <property type="entry name" value="FIDO DOMAIN-CONTAINING PROTEIN"/>
    <property type="match status" value="1"/>
</dbReference>
<keyword evidence="1 2" id="KW-0547">Nucleotide-binding</keyword>
<evidence type="ECO:0000256" key="2">
    <source>
        <dbReference type="PIRSR" id="PIRSR038925-1"/>
    </source>
</evidence>
<dbReference type="PIRSF" id="PIRSF038925">
    <property type="entry name" value="AMP-prot_trans"/>
    <property type="match status" value="1"/>
</dbReference>
<dbReference type="PROSITE" id="PS51459">
    <property type="entry name" value="FIDO"/>
    <property type="match status" value="1"/>
</dbReference>
<keyword evidence="1" id="KW-0548">Nucleotidyltransferase</keyword>
<dbReference type="InterPro" id="IPR026287">
    <property type="entry name" value="SoFic-like"/>
</dbReference>
<dbReference type="Pfam" id="PF02661">
    <property type="entry name" value="Fic"/>
    <property type="match status" value="1"/>
</dbReference>
<dbReference type="GO" id="GO:0005524">
    <property type="term" value="F:ATP binding"/>
    <property type="evidence" value="ECO:0007669"/>
    <property type="project" value="UniProtKB-UniRule"/>
</dbReference>
<dbReference type="GO" id="GO:0042803">
    <property type="term" value="F:protein homodimerization activity"/>
    <property type="evidence" value="ECO:0007669"/>
    <property type="project" value="UniProtKB-UniRule"/>
</dbReference>